<dbReference type="CDD" id="cd09143">
    <property type="entry name" value="PLDc_vPLD1_2_like_bac_2"/>
    <property type="match status" value="1"/>
</dbReference>
<dbReference type="InterPro" id="IPR015679">
    <property type="entry name" value="PLipase_D_fam"/>
</dbReference>
<dbReference type="EMBL" id="JAOTJD010000003">
    <property type="protein sequence ID" value="MFD3262923.1"/>
    <property type="molecule type" value="Genomic_DNA"/>
</dbReference>
<protein>
    <recommendedName>
        <fullName evidence="4">Phospholipase D</fullName>
    </recommendedName>
    <alternativeName>
        <fullName evidence="9">Choline phosphatase</fullName>
    </alternativeName>
</protein>
<evidence type="ECO:0000259" key="10">
    <source>
        <dbReference type="PROSITE" id="PS50035"/>
    </source>
</evidence>
<dbReference type="PANTHER" id="PTHR18896">
    <property type="entry name" value="PHOSPHOLIPASE D"/>
    <property type="match status" value="1"/>
</dbReference>
<gene>
    <name evidence="11" type="ORF">OCL97_02965</name>
</gene>
<dbReference type="Pfam" id="PF13091">
    <property type="entry name" value="PLDc_2"/>
    <property type="match status" value="1"/>
</dbReference>
<dbReference type="RefSeq" id="WP_377367463.1">
    <property type="nucleotide sequence ID" value="NZ_JAOTJD010000003.1"/>
</dbReference>
<evidence type="ECO:0000256" key="2">
    <source>
        <dbReference type="ARBA" id="ARBA00003145"/>
    </source>
</evidence>
<dbReference type="Proteomes" id="UP001598130">
    <property type="component" value="Unassembled WGS sequence"/>
</dbReference>
<comment type="function">
    <text evidence="2">Could be a virulence factor.</text>
</comment>
<dbReference type="SMART" id="SM00155">
    <property type="entry name" value="PLDc"/>
    <property type="match status" value="2"/>
</dbReference>
<feature type="domain" description="PLD phosphodiesterase" evidence="10">
    <location>
        <begin position="127"/>
        <end position="154"/>
    </location>
</feature>
<dbReference type="InterPro" id="IPR001736">
    <property type="entry name" value="PLipase_D/transphosphatidylase"/>
</dbReference>
<dbReference type="CDD" id="cd09140">
    <property type="entry name" value="PLDc_vPLD1_2_like_bac_1"/>
    <property type="match status" value="1"/>
</dbReference>
<keyword evidence="7" id="KW-0378">Hydrolase</keyword>
<evidence type="ECO:0000256" key="6">
    <source>
        <dbReference type="ARBA" id="ARBA00022737"/>
    </source>
</evidence>
<comment type="subcellular location">
    <subcellularLocation>
        <location evidence="3">Secreted</location>
    </subcellularLocation>
</comment>
<feature type="domain" description="PLD phosphodiesterase" evidence="10">
    <location>
        <begin position="342"/>
        <end position="369"/>
    </location>
</feature>
<comment type="caution">
    <text evidence="11">The sequence shown here is derived from an EMBL/GenBank/DDBJ whole genome shotgun (WGS) entry which is preliminary data.</text>
</comment>
<sequence length="500" mass="56135">MSVLKPGDTVWRTGRANRAAFLIDTEAYYTAVYEALRKAKRSVLLLGWGFDPRTRLFPDGQETSDDPDEAGRILVELARARPELDIRLLIWKSALPIAASQEFFPHKARKWFEKTGVKFRLDDAVPMGACHHQKLLVVDDKLAICASGDICVDRWDTPGHRDHEPRRIMPDQECHAPRHEVMLMVDGPVAKDLGDLARERWRRATKEVVAPPPEMEGDPWPAHVPAHLLDMDVGIARTMPAWRHEPQVEEIRRLTHASILAAKDVIYLENQYFTSPLIAEALATRLAEPNGPEIVLISTGASPSWFDQLTMDRARSNMLWRLRSADIFGRFRAFYPITPGGTKIIVHSKSTIIDDKIARVGSANLNNRSGGFDTELELAIEATTERAQLNIAAFRDRSIGHFLGYTGDAVAKARQERGGLIAGIDALNREGRLSPVLAMKMTAFGEFVAAYHLGDPVNVSDSWRPGRRRDRLYAEARALGEGGRFESRNWRAPVKKPRNP</sequence>
<accession>A0ABW6CKZ9</accession>
<dbReference type="InterPro" id="IPR025202">
    <property type="entry name" value="PLD-like_dom"/>
</dbReference>
<proteinExistence type="predicted"/>
<keyword evidence="6" id="KW-0677">Repeat</keyword>
<evidence type="ECO:0000256" key="3">
    <source>
        <dbReference type="ARBA" id="ARBA00004613"/>
    </source>
</evidence>
<organism evidence="11 12">
    <name type="scientific">Phenylobacterium ferrooxidans</name>
    <dbReference type="NCBI Taxonomy" id="2982689"/>
    <lineage>
        <taxon>Bacteria</taxon>
        <taxon>Pseudomonadati</taxon>
        <taxon>Pseudomonadota</taxon>
        <taxon>Alphaproteobacteria</taxon>
        <taxon>Caulobacterales</taxon>
        <taxon>Caulobacteraceae</taxon>
        <taxon>Phenylobacterium</taxon>
    </lineage>
</organism>
<keyword evidence="12" id="KW-1185">Reference proteome</keyword>
<evidence type="ECO:0000256" key="7">
    <source>
        <dbReference type="ARBA" id="ARBA00022801"/>
    </source>
</evidence>
<evidence type="ECO:0000313" key="11">
    <source>
        <dbReference type="EMBL" id="MFD3262923.1"/>
    </source>
</evidence>
<evidence type="ECO:0000313" key="12">
    <source>
        <dbReference type="Proteomes" id="UP001598130"/>
    </source>
</evidence>
<dbReference type="PANTHER" id="PTHR18896:SF76">
    <property type="entry name" value="PHOSPHOLIPASE"/>
    <property type="match status" value="1"/>
</dbReference>
<dbReference type="SUPFAM" id="SSF56024">
    <property type="entry name" value="Phospholipase D/nuclease"/>
    <property type="match status" value="2"/>
</dbReference>
<evidence type="ECO:0000256" key="1">
    <source>
        <dbReference type="ARBA" id="ARBA00000798"/>
    </source>
</evidence>
<dbReference type="Gene3D" id="3.30.870.10">
    <property type="entry name" value="Endonuclease Chain A"/>
    <property type="match status" value="2"/>
</dbReference>
<keyword evidence="5" id="KW-0964">Secreted</keyword>
<dbReference type="PROSITE" id="PS50035">
    <property type="entry name" value="PLD"/>
    <property type="match status" value="2"/>
</dbReference>
<evidence type="ECO:0000256" key="4">
    <source>
        <dbReference type="ARBA" id="ARBA00018392"/>
    </source>
</evidence>
<evidence type="ECO:0000256" key="9">
    <source>
        <dbReference type="ARBA" id="ARBA00029594"/>
    </source>
</evidence>
<name>A0ABW6CKZ9_9CAUL</name>
<reference evidence="11 12" key="1">
    <citation type="submission" date="2022-09" db="EMBL/GenBank/DDBJ databases">
        <title>New species of Phenylobacterium.</title>
        <authorList>
            <person name="Mieszkin S."/>
        </authorList>
    </citation>
    <scope>NUCLEOTIDE SEQUENCE [LARGE SCALE GENOMIC DNA]</scope>
    <source>
        <strain evidence="11 12">HK31-G</strain>
    </source>
</reference>
<evidence type="ECO:0000256" key="8">
    <source>
        <dbReference type="ARBA" id="ARBA00023098"/>
    </source>
</evidence>
<keyword evidence="8" id="KW-0443">Lipid metabolism</keyword>
<comment type="catalytic activity">
    <reaction evidence="1">
        <text>a 1,2-diacyl-sn-glycero-3-phosphocholine + H2O = a 1,2-diacyl-sn-glycero-3-phosphate + choline + H(+)</text>
        <dbReference type="Rhea" id="RHEA:14445"/>
        <dbReference type="ChEBI" id="CHEBI:15354"/>
        <dbReference type="ChEBI" id="CHEBI:15377"/>
        <dbReference type="ChEBI" id="CHEBI:15378"/>
        <dbReference type="ChEBI" id="CHEBI:57643"/>
        <dbReference type="ChEBI" id="CHEBI:58608"/>
        <dbReference type="EC" id="3.1.4.4"/>
    </reaction>
</comment>
<evidence type="ECO:0000256" key="5">
    <source>
        <dbReference type="ARBA" id="ARBA00022525"/>
    </source>
</evidence>